<feature type="binding site" evidence="17">
    <location>
        <begin position="501"/>
        <end position="508"/>
    </location>
    <ligand>
        <name>substrate</name>
    </ligand>
</feature>
<dbReference type="InterPro" id="IPR013078">
    <property type="entry name" value="His_Pase_superF_clade-1"/>
</dbReference>
<feature type="short sequence motif" description="'KMSKS' region" evidence="15">
    <location>
        <begin position="798"/>
        <end position="802"/>
    </location>
</feature>
<dbReference type="InterPro" id="IPR023586">
    <property type="entry name" value="Ile-tRNA-ligase_type2"/>
</dbReference>
<accession>A0A2H0CUK2</accession>
<dbReference type="InterPro" id="IPR013155">
    <property type="entry name" value="M/V/L/I-tRNA-synth_anticd-bd"/>
</dbReference>
<organism evidence="20 21">
    <name type="scientific">Candidatus Lloydbacteria bacterium CG22_combo_CG10-13_8_21_14_all_47_15</name>
    <dbReference type="NCBI Taxonomy" id="1974635"/>
    <lineage>
        <taxon>Bacteria</taxon>
        <taxon>Candidatus Lloydiibacteriota</taxon>
    </lineage>
</organism>
<evidence type="ECO:0000256" key="14">
    <source>
        <dbReference type="ARBA" id="ARBA00048359"/>
    </source>
</evidence>
<dbReference type="GO" id="GO:0006428">
    <property type="term" value="P:isoleucyl-tRNA aminoacylation"/>
    <property type="evidence" value="ECO:0007669"/>
    <property type="project" value="UniProtKB-UniRule"/>
</dbReference>
<dbReference type="PANTHER" id="PTHR42780">
    <property type="entry name" value="SOLEUCYL-TRNA SYNTHETASE"/>
    <property type="match status" value="1"/>
</dbReference>
<dbReference type="InterPro" id="IPR001412">
    <property type="entry name" value="aa-tRNA-synth_I_CS"/>
</dbReference>
<keyword evidence="10 15" id="KW-0067">ATP-binding</keyword>
<protein>
    <recommendedName>
        <fullName evidence="15">Isoleucine--tRNA ligase</fullName>
        <ecNumber evidence="15">6.1.1.5</ecNumber>
    </recommendedName>
    <alternativeName>
        <fullName evidence="15">Isoleucyl-tRNA synthetase</fullName>
        <shortName evidence="15">IleRS</shortName>
    </alternativeName>
</protein>
<evidence type="ECO:0000256" key="17">
    <source>
        <dbReference type="PIRSR" id="PIRSR613078-2"/>
    </source>
</evidence>
<evidence type="ECO:0000313" key="21">
    <source>
        <dbReference type="Proteomes" id="UP000230638"/>
    </source>
</evidence>
<evidence type="ECO:0000259" key="18">
    <source>
        <dbReference type="Pfam" id="PF00133"/>
    </source>
</evidence>
<evidence type="ECO:0000256" key="11">
    <source>
        <dbReference type="ARBA" id="ARBA00022917"/>
    </source>
</evidence>
<keyword evidence="7 15" id="KW-0479">Metal-binding</keyword>
<dbReference type="PANTHER" id="PTHR42780:SF1">
    <property type="entry name" value="ISOLEUCINE--TRNA LIGASE, CYTOPLASMIC"/>
    <property type="match status" value="1"/>
</dbReference>
<dbReference type="CDD" id="cd07961">
    <property type="entry name" value="Anticodon_Ia_Ile_ABEc"/>
    <property type="match status" value="1"/>
</dbReference>
<dbReference type="Gene3D" id="1.10.730.10">
    <property type="entry name" value="Isoleucyl-tRNA Synthetase, Domain 1"/>
    <property type="match status" value="1"/>
</dbReference>
<comment type="function">
    <text evidence="13 15">Catalyzes the attachment of isoleucine to tRNA(Ile). As IleRS can inadvertently accommodate and process structurally similar amino acids such as valine, to avoid such errors it has two additional distinct tRNA(Ile)-dependent editing activities. One activity is designated as 'pretransfer' editing and involves the hydrolysis of activated Val-AMP. The other activity is designated 'posttransfer' editing and involves deacylation of mischarged Val-tRNA(Ile).</text>
</comment>
<dbReference type="Gene3D" id="3.40.50.1240">
    <property type="entry name" value="Phosphoglycerate mutase-like"/>
    <property type="match status" value="1"/>
</dbReference>
<dbReference type="FunFam" id="3.40.50.620:FF:000063">
    <property type="entry name" value="Isoleucine--tRNA ligase"/>
    <property type="match status" value="1"/>
</dbReference>
<evidence type="ECO:0000256" key="15">
    <source>
        <dbReference type="HAMAP-Rule" id="MF_02003"/>
    </source>
</evidence>
<dbReference type="SUPFAM" id="SSF50677">
    <property type="entry name" value="ValRS/IleRS/LeuRS editing domain"/>
    <property type="match status" value="1"/>
</dbReference>
<comment type="subunit">
    <text evidence="4 15">Monomer.</text>
</comment>
<dbReference type="HAMAP" id="MF_02003">
    <property type="entry name" value="Ile_tRNA_synth_type2"/>
    <property type="match status" value="1"/>
</dbReference>
<dbReference type="InterPro" id="IPR033709">
    <property type="entry name" value="Anticodon_Ile_ABEc"/>
</dbReference>
<feature type="short sequence motif" description="'HIGH' region" evidence="15">
    <location>
        <begin position="47"/>
        <end position="57"/>
    </location>
</feature>
<dbReference type="InterPro" id="IPR029033">
    <property type="entry name" value="His_PPase_superfam"/>
</dbReference>
<evidence type="ECO:0000256" key="16">
    <source>
        <dbReference type="PIRSR" id="PIRSR613078-1"/>
    </source>
</evidence>
<dbReference type="PROSITE" id="PS00178">
    <property type="entry name" value="AA_TRNA_LIGASE_I"/>
    <property type="match status" value="1"/>
</dbReference>
<dbReference type="GO" id="GO:0005524">
    <property type="term" value="F:ATP binding"/>
    <property type="evidence" value="ECO:0007669"/>
    <property type="project" value="UniProtKB-UniRule"/>
</dbReference>
<dbReference type="InterPro" id="IPR001345">
    <property type="entry name" value="PG/BPGM_mutase_AS"/>
</dbReference>
<comment type="similarity">
    <text evidence="3 15">Belongs to the class-I aminoacyl-tRNA synthetase family. IleS type 2 subfamily.</text>
</comment>
<feature type="domain" description="Aminoacyl-tRNA synthetase class Ia" evidence="18">
    <location>
        <begin position="712"/>
        <end position="834"/>
    </location>
</feature>
<proteinExistence type="inferred from homology"/>
<keyword evidence="12 15" id="KW-0030">Aminoacyl-tRNA synthetase</keyword>
<evidence type="ECO:0000256" key="1">
    <source>
        <dbReference type="ARBA" id="ARBA00001947"/>
    </source>
</evidence>
<keyword evidence="8 15" id="KW-0547">Nucleotide-binding</keyword>
<feature type="active site" description="Tele-phosphohistidine intermediate" evidence="16">
    <location>
        <position position="502"/>
    </location>
</feature>
<feature type="active site" description="Proton donor/acceptor" evidence="16">
    <location>
        <position position="580"/>
    </location>
</feature>
<dbReference type="Pfam" id="PF19302">
    <property type="entry name" value="DUF5915"/>
    <property type="match status" value="1"/>
</dbReference>
<dbReference type="GO" id="GO:0000049">
    <property type="term" value="F:tRNA binding"/>
    <property type="evidence" value="ECO:0007669"/>
    <property type="project" value="InterPro"/>
</dbReference>
<dbReference type="InterPro" id="IPR009080">
    <property type="entry name" value="tRNAsynth_Ia_anticodon-bd"/>
</dbReference>
<gene>
    <name evidence="15" type="primary">ileS</name>
    <name evidence="20" type="ORF">COW88_01470</name>
</gene>
<dbReference type="EC" id="6.1.1.5" evidence="15"/>
<dbReference type="SMART" id="SM00855">
    <property type="entry name" value="PGAM"/>
    <property type="match status" value="1"/>
</dbReference>
<dbReference type="GO" id="GO:0002161">
    <property type="term" value="F:aminoacyl-tRNA deacylase activity"/>
    <property type="evidence" value="ECO:0007669"/>
    <property type="project" value="InterPro"/>
</dbReference>
<sequence length="1149" mass="130805">MDDTQKKKDIAMREEATLDYWRENGIFEKSLAKNKGKENFVFYDGPPFATGLPHYGHVLPGTIKDVIPRYQSMRGKFVRRKWGWDCHGLPIENLVEEELGLLEKKDIEAFGVGKFNEAARKSVLRYDTEWKEIVPRMGRWVDMEDAYRTMDWQYTESIWWAFRELFQKGLIYEGYKSMHICPRCETTLAISEVTQGYKDITDISITVKFPLEDEPGTSFLAWTTTPWTLPGNVALAVNPDVPYVRVKVGDEQYILAKSRLVDAVQGEYEIVEEMKGQDLVGKKYKPVFDYYAKNGGLENRGNGWKVYAADFVDTESGTGIVHIAPAFGEDDMALGQAYNLPFVQHVGMNGRFKDEVADFAGRFVKPKENPEEADVAIIKNLAHRGLLFAKEKISHSYPHCWRCDTPLLNYAASSWFVKVTALKDRLSALNAHIRWVPEHVGTARFGNWLAEARDWAISRSRFWGAPIPVWKCAECDKLSVIGSVEDIRERADSKNEYYVLRHGEAESNARNIVSARADAPHHLTEKGKEEARQAATELAGGNIDFIFVSPFVRTTETADIVAETLGITGARIISDERLREIDTGDFDGRPIAEYRHYFSSQEEKFTKPAPNGETLTDMKNRLGDFLYDIDARYEGKKILIVTHEYGVWLLSAAALGAGVTEAVRMKDERGADFVKTGELLEIDFTPLPHNGNYELDLHRPYIDDVVLSCECGGHAHRVPEVFDCWFESGSMPYAQFHYPFENEVLFRKSFPADFIAEGLDQTRGWFYTMLVLAAGLFDETAYRNVVVNGLVLAEDGQKMSKRLKNYPDPLYIVNTYGADALRYYLMSSPAVRAEPLYFSEKGVDEVYKKVLGRLFNVLSFYELYAEDKKDIQEVESEHVLDRWILARLSFLGNTMAVALDVYMIDKATREIGLFVDDLSTWYIRRSRERFKADSGGAAARSVTRYVLQEFSKLIAPVMPFAAEDIYQRVCHAKESVHLEDWPTYDAPNTVCLETMNKAREVVSFALLERANAGIKARQPLQKLTVTMQEALQPEYAEIIRDEVNVKDVIFEKGQALSVKLDTVITPELKREGQARELIRRIQEFRKKKGMLPADTISVLFESNEAGRGVIEEFDADIRRISNAKTVSFGAVPDGEDISFDELLLKVRFE</sequence>
<dbReference type="AlphaFoldDB" id="A0A2H0CUK2"/>
<comment type="catalytic activity">
    <reaction evidence="14 15">
        <text>tRNA(Ile) + L-isoleucine + ATP = L-isoleucyl-tRNA(Ile) + AMP + diphosphate</text>
        <dbReference type="Rhea" id="RHEA:11060"/>
        <dbReference type="Rhea" id="RHEA-COMP:9666"/>
        <dbReference type="Rhea" id="RHEA-COMP:9695"/>
        <dbReference type="ChEBI" id="CHEBI:30616"/>
        <dbReference type="ChEBI" id="CHEBI:33019"/>
        <dbReference type="ChEBI" id="CHEBI:58045"/>
        <dbReference type="ChEBI" id="CHEBI:78442"/>
        <dbReference type="ChEBI" id="CHEBI:78528"/>
        <dbReference type="ChEBI" id="CHEBI:456215"/>
        <dbReference type="EC" id="6.1.1.5"/>
    </reaction>
</comment>
<dbReference type="InterPro" id="IPR002301">
    <property type="entry name" value="Ile-tRNA-ligase"/>
</dbReference>
<evidence type="ECO:0000256" key="5">
    <source>
        <dbReference type="ARBA" id="ARBA00022490"/>
    </source>
</evidence>
<evidence type="ECO:0000256" key="7">
    <source>
        <dbReference type="ARBA" id="ARBA00022723"/>
    </source>
</evidence>
<dbReference type="InterPro" id="IPR002300">
    <property type="entry name" value="aa-tRNA-synth_Ia"/>
</dbReference>
<keyword evidence="5 15" id="KW-0963">Cytoplasm</keyword>
<keyword evidence="6 15" id="KW-0436">Ligase</keyword>
<dbReference type="SUPFAM" id="SSF52374">
    <property type="entry name" value="Nucleotidylyl transferase"/>
    <property type="match status" value="1"/>
</dbReference>
<dbReference type="GO" id="GO:0004822">
    <property type="term" value="F:isoleucine-tRNA ligase activity"/>
    <property type="evidence" value="ECO:0007669"/>
    <property type="project" value="UniProtKB-UniRule"/>
</dbReference>
<evidence type="ECO:0000313" key="20">
    <source>
        <dbReference type="EMBL" id="PIP73587.1"/>
    </source>
</evidence>
<dbReference type="InterPro" id="IPR009008">
    <property type="entry name" value="Val/Leu/Ile-tRNA-synth_edit"/>
</dbReference>
<dbReference type="InterPro" id="IPR014729">
    <property type="entry name" value="Rossmann-like_a/b/a_fold"/>
</dbReference>
<comment type="domain">
    <text evidence="15">IleRS has two distinct active sites: one for aminoacylation and one for editing. The misactivated valine is translocated from the active site to the editing site, which sterically excludes the correctly activated isoleucine. The single editing site contains two valyl binding pockets, one specific for each substrate (Val-AMP or Val-tRNA(Ile)).</text>
</comment>
<comment type="subcellular location">
    <subcellularLocation>
        <location evidence="2 15">Cytoplasm</location>
    </subcellularLocation>
</comment>
<keyword evidence="9 15" id="KW-0862">Zinc</keyword>
<dbReference type="Pfam" id="PF00300">
    <property type="entry name" value="His_Phos_1"/>
    <property type="match status" value="1"/>
</dbReference>
<name>A0A2H0CUK2_9BACT</name>
<dbReference type="SUPFAM" id="SSF53254">
    <property type="entry name" value="Phosphoglycerate mutase-like"/>
    <property type="match status" value="1"/>
</dbReference>
<dbReference type="Pfam" id="PF00133">
    <property type="entry name" value="tRNA-synt_1"/>
    <property type="match status" value="2"/>
</dbReference>
<comment type="cofactor">
    <cofactor evidence="1 15">
        <name>Zn(2+)</name>
        <dbReference type="ChEBI" id="CHEBI:29105"/>
    </cofactor>
</comment>
<dbReference type="Gene3D" id="3.40.50.620">
    <property type="entry name" value="HUPs"/>
    <property type="match status" value="2"/>
</dbReference>
<evidence type="ECO:0000259" key="19">
    <source>
        <dbReference type="Pfam" id="PF08264"/>
    </source>
</evidence>
<keyword evidence="11 15" id="KW-0648">Protein biosynthesis</keyword>
<dbReference type="Proteomes" id="UP000230638">
    <property type="component" value="Unassembled WGS sequence"/>
</dbReference>
<feature type="binding site" evidence="15">
    <location>
        <position position="801"/>
    </location>
    <ligand>
        <name>ATP</name>
        <dbReference type="ChEBI" id="CHEBI:30616"/>
    </ligand>
</feature>
<dbReference type="Pfam" id="PF08264">
    <property type="entry name" value="Anticodon_1"/>
    <property type="match status" value="1"/>
</dbReference>
<evidence type="ECO:0000256" key="6">
    <source>
        <dbReference type="ARBA" id="ARBA00022598"/>
    </source>
</evidence>
<dbReference type="GO" id="GO:0005737">
    <property type="term" value="C:cytoplasm"/>
    <property type="evidence" value="ECO:0007669"/>
    <property type="project" value="UniProtKB-SubCell"/>
</dbReference>
<evidence type="ECO:0000256" key="8">
    <source>
        <dbReference type="ARBA" id="ARBA00022741"/>
    </source>
</evidence>
<dbReference type="Gene3D" id="3.90.740.10">
    <property type="entry name" value="Valyl/Leucyl/Isoleucyl-tRNA synthetase, editing domain"/>
    <property type="match status" value="1"/>
</dbReference>
<evidence type="ECO:0000256" key="12">
    <source>
        <dbReference type="ARBA" id="ARBA00023146"/>
    </source>
</evidence>
<feature type="domain" description="Aminoacyl-tRNA synthetase class Ia" evidence="18">
    <location>
        <begin position="18"/>
        <end position="493"/>
    </location>
</feature>
<dbReference type="CDD" id="cd07067">
    <property type="entry name" value="HP_PGM_like"/>
    <property type="match status" value="1"/>
</dbReference>
<evidence type="ECO:0000256" key="10">
    <source>
        <dbReference type="ARBA" id="ARBA00022840"/>
    </source>
</evidence>
<feature type="binding site" evidence="17">
    <location>
        <position position="553"/>
    </location>
    <ligand>
        <name>substrate</name>
    </ligand>
</feature>
<feature type="domain" description="Methionyl/Valyl/Leucyl/Isoleucyl-tRNA synthetase anticodon-binding" evidence="19">
    <location>
        <begin position="881"/>
        <end position="1022"/>
    </location>
</feature>
<dbReference type="PRINTS" id="PR00984">
    <property type="entry name" value="TRNASYNTHILE"/>
</dbReference>
<dbReference type="SUPFAM" id="SSF47323">
    <property type="entry name" value="Anticodon-binding domain of a subclass of class I aminoacyl-tRNA synthetases"/>
    <property type="match status" value="1"/>
</dbReference>
<evidence type="ECO:0000256" key="9">
    <source>
        <dbReference type="ARBA" id="ARBA00022833"/>
    </source>
</evidence>
<dbReference type="PROSITE" id="PS00175">
    <property type="entry name" value="PG_MUTASE"/>
    <property type="match status" value="1"/>
</dbReference>
<dbReference type="GO" id="GO:0008270">
    <property type="term" value="F:zinc ion binding"/>
    <property type="evidence" value="ECO:0007669"/>
    <property type="project" value="UniProtKB-UniRule"/>
</dbReference>
<evidence type="ECO:0000256" key="2">
    <source>
        <dbReference type="ARBA" id="ARBA00004496"/>
    </source>
</evidence>
<evidence type="ECO:0000256" key="13">
    <source>
        <dbReference type="ARBA" id="ARBA00025217"/>
    </source>
</evidence>
<evidence type="ECO:0000256" key="4">
    <source>
        <dbReference type="ARBA" id="ARBA00011245"/>
    </source>
</evidence>
<reference evidence="20 21" key="1">
    <citation type="submission" date="2017-09" db="EMBL/GenBank/DDBJ databases">
        <title>Depth-based differentiation of microbial function through sediment-hosted aquifers and enrichment of novel symbionts in the deep terrestrial subsurface.</title>
        <authorList>
            <person name="Probst A.J."/>
            <person name="Ladd B."/>
            <person name="Jarett J.K."/>
            <person name="Geller-Mcgrath D.E."/>
            <person name="Sieber C.M."/>
            <person name="Emerson J.B."/>
            <person name="Anantharaman K."/>
            <person name="Thomas B.C."/>
            <person name="Malmstrom R."/>
            <person name="Stieglmeier M."/>
            <person name="Klingl A."/>
            <person name="Woyke T."/>
            <person name="Ryan C.M."/>
            <person name="Banfield J.F."/>
        </authorList>
    </citation>
    <scope>NUCLEOTIDE SEQUENCE [LARGE SCALE GENOMIC DNA]</scope>
    <source>
        <strain evidence="20">CG22_combo_CG10-13_8_21_14_all_47_15</strain>
    </source>
</reference>
<comment type="caution">
    <text evidence="20">The sequence shown here is derived from an EMBL/GenBank/DDBJ whole genome shotgun (WGS) entry which is preliminary data.</text>
</comment>
<evidence type="ECO:0000256" key="3">
    <source>
        <dbReference type="ARBA" id="ARBA00007078"/>
    </source>
</evidence>
<dbReference type="EMBL" id="PCTL01000016">
    <property type="protein sequence ID" value="PIP73587.1"/>
    <property type="molecule type" value="Genomic_DNA"/>
</dbReference>